<dbReference type="Pfam" id="PF01979">
    <property type="entry name" value="Amidohydro_1"/>
    <property type="match status" value="1"/>
</dbReference>
<dbReference type="InterPro" id="IPR032466">
    <property type="entry name" value="Metal_Hydrolase"/>
</dbReference>
<keyword evidence="3" id="KW-1185">Reference proteome</keyword>
<dbReference type="Gene3D" id="3.30.110.90">
    <property type="entry name" value="Amidohydrolase"/>
    <property type="match status" value="1"/>
</dbReference>
<organism evidence="2 3">
    <name type="scientific">Penicillium concentricum</name>
    <dbReference type="NCBI Taxonomy" id="293559"/>
    <lineage>
        <taxon>Eukaryota</taxon>
        <taxon>Fungi</taxon>
        <taxon>Dikarya</taxon>
        <taxon>Ascomycota</taxon>
        <taxon>Pezizomycotina</taxon>
        <taxon>Eurotiomycetes</taxon>
        <taxon>Eurotiomycetidae</taxon>
        <taxon>Eurotiales</taxon>
        <taxon>Aspergillaceae</taxon>
        <taxon>Penicillium</taxon>
    </lineage>
</organism>
<dbReference type="Proteomes" id="UP001147752">
    <property type="component" value="Unassembled WGS sequence"/>
</dbReference>
<dbReference type="SUPFAM" id="SSF51338">
    <property type="entry name" value="Composite domain of metallo-dependent hydrolases"/>
    <property type="match status" value="1"/>
</dbReference>
<dbReference type="RefSeq" id="XP_056576702.1">
    <property type="nucleotide sequence ID" value="XM_056725851.1"/>
</dbReference>
<dbReference type="EMBL" id="JAPZBT010000003">
    <property type="protein sequence ID" value="KAJ5365235.1"/>
    <property type="molecule type" value="Genomic_DNA"/>
</dbReference>
<dbReference type="OrthoDB" id="5595695at2759"/>
<evidence type="ECO:0000313" key="3">
    <source>
        <dbReference type="Proteomes" id="UP001147752"/>
    </source>
</evidence>
<dbReference type="PANTHER" id="PTHR43135:SF3">
    <property type="entry name" value="ALPHA-D-RIBOSE 1-METHYLPHOSPHONATE 5-TRIPHOSPHATE DIPHOSPHATASE"/>
    <property type="match status" value="1"/>
</dbReference>
<dbReference type="Gene3D" id="3.40.50.10910">
    <property type="entry name" value="Amidohydrolase"/>
    <property type="match status" value="1"/>
</dbReference>
<dbReference type="GeneID" id="81465034"/>
<dbReference type="AlphaFoldDB" id="A0A9W9RT93"/>
<dbReference type="Gene3D" id="1.20.58.520">
    <property type="entry name" value="Amidohydrolase"/>
    <property type="match status" value="1"/>
</dbReference>
<comment type="caution">
    <text evidence="2">The sequence shown here is derived from an EMBL/GenBank/DDBJ whole genome shotgun (WGS) entry which is preliminary data.</text>
</comment>
<evidence type="ECO:0000259" key="1">
    <source>
        <dbReference type="Pfam" id="PF01979"/>
    </source>
</evidence>
<proteinExistence type="predicted"/>
<reference evidence="2" key="1">
    <citation type="submission" date="2022-12" db="EMBL/GenBank/DDBJ databases">
        <authorList>
            <person name="Petersen C."/>
        </authorList>
    </citation>
    <scope>NUCLEOTIDE SEQUENCE</scope>
    <source>
        <strain evidence="2">IBT 3081</strain>
    </source>
</reference>
<reference evidence="2" key="2">
    <citation type="journal article" date="2023" name="IMA Fungus">
        <title>Comparative genomic study of the Penicillium genus elucidates a diverse pangenome and 15 lateral gene transfer events.</title>
        <authorList>
            <person name="Petersen C."/>
            <person name="Sorensen T."/>
            <person name="Nielsen M.R."/>
            <person name="Sondergaard T.E."/>
            <person name="Sorensen J.L."/>
            <person name="Fitzpatrick D.A."/>
            <person name="Frisvad J.C."/>
            <person name="Nielsen K.L."/>
        </authorList>
    </citation>
    <scope>NUCLEOTIDE SEQUENCE</scope>
    <source>
        <strain evidence="2">IBT 3081</strain>
    </source>
</reference>
<evidence type="ECO:0000313" key="2">
    <source>
        <dbReference type="EMBL" id="KAJ5365235.1"/>
    </source>
</evidence>
<protein>
    <submittedName>
        <fullName evidence="2">Amidohydrolase</fullName>
    </submittedName>
</protein>
<dbReference type="InterPro" id="IPR011059">
    <property type="entry name" value="Metal-dep_hydrolase_composite"/>
</dbReference>
<dbReference type="GO" id="GO:0016810">
    <property type="term" value="F:hydrolase activity, acting on carbon-nitrogen (but not peptide) bonds"/>
    <property type="evidence" value="ECO:0007669"/>
    <property type="project" value="InterPro"/>
</dbReference>
<gene>
    <name evidence="2" type="ORF">N7517_008121</name>
</gene>
<dbReference type="InterPro" id="IPR051781">
    <property type="entry name" value="Metallo-dep_Hydrolase"/>
</dbReference>
<feature type="domain" description="Amidohydrolase-related" evidence="1">
    <location>
        <begin position="55"/>
        <end position="380"/>
    </location>
</feature>
<dbReference type="InterPro" id="IPR006680">
    <property type="entry name" value="Amidohydro-rel"/>
</dbReference>
<dbReference type="PANTHER" id="PTHR43135">
    <property type="entry name" value="ALPHA-D-RIBOSE 1-METHYLPHOSPHONATE 5-TRIPHOSPHATE DIPHOSPHATASE"/>
    <property type="match status" value="1"/>
</dbReference>
<name>A0A9W9RT93_9EURO</name>
<sequence>MPDIQRGGRKSVIENVHVFDGAGFTECRFVVIDGGMIGSNPQGAEEIIDRHGRFLIPRLIDAHVHLHHEGHLQELASYGVTTALDMAMWPADKMNGLRENPGLPDIRSAGLPGTAAGSIHSCMLPLPEEALLSGPEQAESFVQRRITEGSDYIKLISDVPGPVQETLNAVSPAAHRKHKMVVAHASAIKPFNMALEANADIITHVPRDEPIATATVQRMAENKVVSVPTLTMMQATSSRPPLSAALGMMVSKPSLFMAILRAKRNGRGEQTHENARDSVMAMYRAGVPILAGTDCHDEPNSFFEVKHGMALHRELELLVEAGLAILDVLRAATILSAEHFKIFDRGIIAEGKRADLVLLREDPTKDILASRSIDRVWCAGIEFMHIA</sequence>
<dbReference type="Gene3D" id="2.30.40.10">
    <property type="entry name" value="Urease, subunit C, domain 1"/>
    <property type="match status" value="1"/>
</dbReference>
<dbReference type="SUPFAM" id="SSF51556">
    <property type="entry name" value="Metallo-dependent hydrolases"/>
    <property type="match status" value="1"/>
</dbReference>
<accession>A0A9W9RT93</accession>